<keyword evidence="3" id="KW-0680">Restriction system</keyword>
<dbReference type="InterPro" id="IPR001525">
    <property type="entry name" value="C5_MeTfrase"/>
</dbReference>
<evidence type="ECO:0000256" key="1">
    <source>
        <dbReference type="ARBA" id="ARBA00022603"/>
    </source>
</evidence>
<evidence type="ECO:0000313" key="5">
    <source>
        <dbReference type="EMBL" id="MDT0407765.1"/>
    </source>
</evidence>
<evidence type="ECO:0000256" key="2">
    <source>
        <dbReference type="ARBA" id="ARBA00022679"/>
    </source>
</evidence>
<keyword evidence="2" id="KW-0808">Transferase</keyword>
<keyword evidence="6" id="KW-1185">Reference proteome</keyword>
<keyword evidence="1 5" id="KW-0489">Methyltransferase</keyword>
<reference evidence="6" key="1">
    <citation type="submission" date="2023-07" db="EMBL/GenBank/DDBJ databases">
        <title>30 novel species of actinomycetes from the DSMZ collection.</title>
        <authorList>
            <person name="Nouioui I."/>
        </authorList>
    </citation>
    <scope>NUCLEOTIDE SEQUENCE [LARGE SCALE GENOMIC DNA]</scope>
    <source>
        <strain evidence="6">DSM 41979</strain>
    </source>
</reference>
<feature type="region of interest" description="Disordered" evidence="4">
    <location>
        <begin position="78"/>
        <end position="159"/>
    </location>
</feature>
<dbReference type="GO" id="GO:0008168">
    <property type="term" value="F:methyltransferase activity"/>
    <property type="evidence" value="ECO:0007669"/>
    <property type="project" value="UniProtKB-KW"/>
</dbReference>
<dbReference type="GO" id="GO:0032259">
    <property type="term" value="P:methylation"/>
    <property type="evidence" value="ECO:0007669"/>
    <property type="project" value="UniProtKB-KW"/>
</dbReference>
<dbReference type="Gene3D" id="3.40.50.150">
    <property type="entry name" value="Vaccinia Virus protein VP39"/>
    <property type="match status" value="1"/>
</dbReference>
<gene>
    <name evidence="5" type="ORF">RM698_01700</name>
</gene>
<accession>A0ABU2QWE2</accession>
<dbReference type="Pfam" id="PF00145">
    <property type="entry name" value="DNA_methylase"/>
    <property type="match status" value="1"/>
</dbReference>
<dbReference type="EMBL" id="JAVRET010000002">
    <property type="protein sequence ID" value="MDT0407765.1"/>
    <property type="molecule type" value="Genomic_DNA"/>
</dbReference>
<evidence type="ECO:0000313" key="6">
    <source>
        <dbReference type="Proteomes" id="UP001183610"/>
    </source>
</evidence>
<organism evidence="5 6">
    <name type="scientific">Streptomyces evansiae</name>
    <dbReference type="NCBI Taxonomy" id="3075535"/>
    <lineage>
        <taxon>Bacteria</taxon>
        <taxon>Bacillati</taxon>
        <taxon>Actinomycetota</taxon>
        <taxon>Actinomycetes</taxon>
        <taxon>Kitasatosporales</taxon>
        <taxon>Streptomycetaceae</taxon>
        <taxon>Streptomyces</taxon>
    </lineage>
</organism>
<evidence type="ECO:0000256" key="4">
    <source>
        <dbReference type="SAM" id="MobiDB-lite"/>
    </source>
</evidence>
<sequence>MTLTIGSLCSGYGGLDLGVLAALGGTVAWHAETDPGASRVLARHWPGVPNVGDITTTDWTSVPEVCVLTAGFPCQRRVRRRPSRRPQPRYPFRALAARGPCGRGPPPLPGGDRKRPRTPHLPRLPLSPRGTLPVVHGRPARSWSAGTRRRTRLLGRPPV</sequence>
<dbReference type="InterPro" id="IPR029063">
    <property type="entry name" value="SAM-dependent_MTases_sf"/>
</dbReference>
<dbReference type="SUPFAM" id="SSF53335">
    <property type="entry name" value="S-adenosyl-L-methionine-dependent methyltransferases"/>
    <property type="match status" value="1"/>
</dbReference>
<evidence type="ECO:0000256" key="3">
    <source>
        <dbReference type="ARBA" id="ARBA00022747"/>
    </source>
</evidence>
<name>A0ABU2QWE2_9ACTN</name>
<feature type="compositionally biased region" description="Basic residues" evidence="4">
    <location>
        <begin position="78"/>
        <end position="87"/>
    </location>
</feature>
<protein>
    <submittedName>
        <fullName evidence="5">DNA cytosine methyltransferase</fullName>
    </submittedName>
</protein>
<comment type="caution">
    <text evidence="5">The sequence shown here is derived from an EMBL/GenBank/DDBJ whole genome shotgun (WGS) entry which is preliminary data.</text>
</comment>
<dbReference type="Proteomes" id="UP001183610">
    <property type="component" value="Unassembled WGS sequence"/>
</dbReference>
<proteinExistence type="predicted"/>